<dbReference type="Gene3D" id="2.60.40.1590">
    <property type="entry name" value="Peptidoglycan hydrolase domains"/>
    <property type="match status" value="1"/>
</dbReference>
<dbReference type="EMBL" id="JAYGII010000010">
    <property type="protein sequence ID" value="MEA5445413.1"/>
    <property type="molecule type" value="Genomic_DNA"/>
</dbReference>
<feature type="signal peptide" evidence="1">
    <location>
        <begin position="1"/>
        <end position="22"/>
    </location>
</feature>
<evidence type="ECO:0000256" key="1">
    <source>
        <dbReference type="SAM" id="SignalP"/>
    </source>
</evidence>
<dbReference type="SUPFAM" id="SSF51261">
    <property type="entry name" value="Duplicated hybrid motif"/>
    <property type="match status" value="1"/>
</dbReference>
<organism evidence="4 5">
    <name type="scientific">Natronospira elongata</name>
    <dbReference type="NCBI Taxonomy" id="3110268"/>
    <lineage>
        <taxon>Bacteria</taxon>
        <taxon>Pseudomonadati</taxon>
        <taxon>Pseudomonadota</taxon>
        <taxon>Gammaproteobacteria</taxon>
        <taxon>Natronospirales</taxon>
        <taxon>Natronospiraceae</taxon>
        <taxon>Natronospira</taxon>
    </lineage>
</organism>
<dbReference type="InterPro" id="IPR050570">
    <property type="entry name" value="Cell_wall_metabolism_enzyme"/>
</dbReference>
<dbReference type="InterPro" id="IPR040487">
    <property type="entry name" value="Peptidase_M23_N"/>
</dbReference>
<dbReference type="CDD" id="cd12797">
    <property type="entry name" value="M23_peptidase"/>
    <property type="match status" value="1"/>
</dbReference>
<dbReference type="RefSeq" id="WP_346051042.1">
    <property type="nucleotide sequence ID" value="NZ_JAYGII010000010.1"/>
</dbReference>
<evidence type="ECO:0000313" key="4">
    <source>
        <dbReference type="EMBL" id="MEA5445413.1"/>
    </source>
</evidence>
<comment type="caution">
    <text evidence="4">The sequence shown here is derived from an EMBL/GenBank/DDBJ whole genome shotgun (WGS) entry which is preliminary data.</text>
</comment>
<dbReference type="Gene3D" id="2.70.70.10">
    <property type="entry name" value="Glucose Permease (Domain IIA)"/>
    <property type="match status" value="1"/>
</dbReference>
<sequence length="282" mass="31426">MKRALLFCLAMAFLSLSGTSLADLPRNMPVPGGVKVIDLPDEGNGRPELRYRDRDVLVIPREGGYRALLGVPLSTSPGEQSYRLRRDGGGWETRHFQVEPKEYAESRITIADERMVTPDEEALERIGRERPRIRRALATHSDQDDVPIRFQLPVKNRQTSAFGLQRYINDQRRNPHSGVDIAGATGTPIHAPAPGKVIETGHFYFNGKTVFLDHGQGLISMFAHMDEISVETGDTLETDDLVGKVGMTGRVTGPHLHWSVSLGNTMVNPRYFLEDESPLDVE</sequence>
<dbReference type="Pfam" id="PF01551">
    <property type="entry name" value="Peptidase_M23"/>
    <property type="match status" value="1"/>
</dbReference>
<dbReference type="Proteomes" id="UP001302316">
    <property type="component" value="Unassembled WGS sequence"/>
</dbReference>
<feature type="chain" id="PRO_5042915625" evidence="1">
    <location>
        <begin position="23"/>
        <end position="282"/>
    </location>
</feature>
<name>A0AAP6JEB1_9GAMM</name>
<gene>
    <name evidence="4" type="ORF">VCB98_06235</name>
</gene>
<proteinExistence type="predicted"/>
<protein>
    <submittedName>
        <fullName evidence="4">Peptidoglycan DD-metalloendopeptidase family protein</fullName>
    </submittedName>
</protein>
<dbReference type="InterPro" id="IPR011055">
    <property type="entry name" value="Dup_hybrid_motif"/>
</dbReference>
<dbReference type="AlphaFoldDB" id="A0AAP6JEB1"/>
<dbReference type="GO" id="GO:0004222">
    <property type="term" value="F:metalloendopeptidase activity"/>
    <property type="evidence" value="ECO:0007669"/>
    <property type="project" value="TreeGrafter"/>
</dbReference>
<dbReference type="PANTHER" id="PTHR21666">
    <property type="entry name" value="PEPTIDASE-RELATED"/>
    <property type="match status" value="1"/>
</dbReference>
<dbReference type="PANTHER" id="PTHR21666:SF285">
    <property type="entry name" value="M23 FAMILY METALLOPEPTIDASE"/>
    <property type="match status" value="1"/>
</dbReference>
<evidence type="ECO:0000259" key="3">
    <source>
        <dbReference type="Pfam" id="PF18421"/>
    </source>
</evidence>
<keyword evidence="5" id="KW-1185">Reference proteome</keyword>
<feature type="domain" description="Peptidase family M23 N-terminal" evidence="3">
    <location>
        <begin position="27"/>
        <end position="101"/>
    </location>
</feature>
<keyword evidence="1" id="KW-0732">Signal</keyword>
<reference evidence="4 5" key="1">
    <citation type="submission" date="2023-12" db="EMBL/GenBank/DDBJ databases">
        <title>Whole-genome sequencing of halo(alkali)philic microorganisms from hypersaline lakes.</title>
        <authorList>
            <person name="Sorokin D.Y."/>
            <person name="Merkel A.Y."/>
            <person name="Messina E."/>
            <person name="Yakimov M."/>
        </authorList>
    </citation>
    <scope>NUCLEOTIDE SEQUENCE [LARGE SCALE GENOMIC DNA]</scope>
    <source>
        <strain evidence="4 5">AB-CW1</strain>
    </source>
</reference>
<dbReference type="Pfam" id="PF18421">
    <property type="entry name" value="Peptidase_M23_N"/>
    <property type="match status" value="1"/>
</dbReference>
<evidence type="ECO:0000259" key="2">
    <source>
        <dbReference type="Pfam" id="PF01551"/>
    </source>
</evidence>
<evidence type="ECO:0000313" key="5">
    <source>
        <dbReference type="Proteomes" id="UP001302316"/>
    </source>
</evidence>
<accession>A0AAP6JEB1</accession>
<dbReference type="InterPro" id="IPR016047">
    <property type="entry name" value="M23ase_b-sheet_dom"/>
</dbReference>
<feature type="domain" description="M23ase beta-sheet core" evidence="2">
    <location>
        <begin position="175"/>
        <end position="269"/>
    </location>
</feature>